<evidence type="ECO:0000256" key="10">
    <source>
        <dbReference type="RuleBase" id="RU361207"/>
    </source>
</evidence>
<name>A0A370HRT5_9HYPH</name>
<keyword evidence="13" id="KW-1185">Reference proteome</keyword>
<dbReference type="InterPro" id="IPR003385">
    <property type="entry name" value="Glyco_hydro_77"/>
</dbReference>
<dbReference type="Pfam" id="PF02446">
    <property type="entry name" value="Glyco_hydro_77"/>
    <property type="match status" value="1"/>
</dbReference>
<evidence type="ECO:0000313" key="13">
    <source>
        <dbReference type="Proteomes" id="UP000254925"/>
    </source>
</evidence>
<dbReference type="GO" id="GO:0005975">
    <property type="term" value="P:carbohydrate metabolic process"/>
    <property type="evidence" value="ECO:0007669"/>
    <property type="project" value="InterPro"/>
</dbReference>
<dbReference type="PANTHER" id="PTHR32438">
    <property type="entry name" value="4-ALPHA-GLUCANOTRANSFERASE DPE1, CHLOROPLASTIC/AMYLOPLASTIC"/>
    <property type="match status" value="1"/>
</dbReference>
<evidence type="ECO:0000313" key="12">
    <source>
        <dbReference type="EMBL" id="RDI61249.1"/>
    </source>
</evidence>
<comment type="similarity">
    <text evidence="2 10">Belongs to the disproportionating enzyme family.</text>
</comment>
<dbReference type="GO" id="GO:0004134">
    <property type="term" value="F:4-alpha-glucanotransferase activity"/>
    <property type="evidence" value="ECO:0007669"/>
    <property type="project" value="UniProtKB-EC"/>
</dbReference>
<feature type="domain" description="Glycosyl hydrolase family 13 catalytic" evidence="11">
    <location>
        <begin position="562"/>
        <end position="1082"/>
    </location>
</feature>
<evidence type="ECO:0000256" key="6">
    <source>
        <dbReference type="ARBA" id="ARBA00022679"/>
    </source>
</evidence>
<evidence type="ECO:0000256" key="4">
    <source>
        <dbReference type="ARBA" id="ARBA00020295"/>
    </source>
</evidence>
<dbReference type="SUPFAM" id="SSF51445">
    <property type="entry name" value="(Trans)glycosidases"/>
    <property type="match status" value="2"/>
</dbReference>
<evidence type="ECO:0000256" key="2">
    <source>
        <dbReference type="ARBA" id="ARBA00005684"/>
    </source>
</evidence>
<evidence type="ECO:0000256" key="1">
    <source>
        <dbReference type="ARBA" id="ARBA00000439"/>
    </source>
</evidence>
<keyword evidence="5 10" id="KW-0328">Glycosyltransferase</keyword>
<keyword evidence="7 10" id="KW-0119">Carbohydrate metabolism</keyword>
<dbReference type="Pfam" id="PF00128">
    <property type="entry name" value="Alpha-amylase"/>
    <property type="match status" value="1"/>
</dbReference>
<proteinExistence type="inferred from homology"/>
<dbReference type="CDD" id="cd11336">
    <property type="entry name" value="AmyAc_MTSase"/>
    <property type="match status" value="1"/>
</dbReference>
<organism evidence="12 13">
    <name type="scientific">Microvirga subterranea</name>
    <dbReference type="NCBI Taxonomy" id="186651"/>
    <lineage>
        <taxon>Bacteria</taxon>
        <taxon>Pseudomonadati</taxon>
        <taxon>Pseudomonadota</taxon>
        <taxon>Alphaproteobacteria</taxon>
        <taxon>Hyphomicrobiales</taxon>
        <taxon>Methylobacteriaceae</taxon>
        <taxon>Microvirga</taxon>
    </lineage>
</organism>
<dbReference type="Proteomes" id="UP000254925">
    <property type="component" value="Unassembled WGS sequence"/>
</dbReference>
<evidence type="ECO:0000256" key="7">
    <source>
        <dbReference type="ARBA" id="ARBA00023277"/>
    </source>
</evidence>
<evidence type="ECO:0000256" key="3">
    <source>
        <dbReference type="ARBA" id="ARBA00012560"/>
    </source>
</evidence>
<dbReference type="InterPro" id="IPR017853">
    <property type="entry name" value="GH"/>
</dbReference>
<sequence length="1477" mass="164989">MREGSRLWGTTAQIYSLRSSRNLGIGDYSDVSDLAAGTAEMGASFLGLSPVHALFSADRSKISPYSPSSRLFLETLFIDPTAVPGFAEGSAATLLEDASVVERLAALRDAPLVDHAAVWELKGPLLEALWREFRNGGNRLDFETFRRSGGEALRAHATFEALSEHFRNEGRWWLGDWPQAFKNPHSVEVRAFERDHSERVAFHTWLQWLADKQLGEAAERARSAGMSIGLYRDLAVGADAGGSEIWSNPAHFAPGLSVGSPPDPFGPTGQKWGLPPFHPLALEEQGLAAFRALVASNMRHAGAIRIDHAFQLQRLFLIPNDLPASAGAYVTYPFEAMLAVLRLESVRSRSLVIAEDLGTAPQGFSDAIMASGILSYRVLWFEREGDGSFKRPDRYPRSALAVFTTHDLPTFRGWWRGLDTDLRHTLGVYDNETAERERAARAGDLGRFNEALVAEHIIQEPAGVDEPPLEGMTRYLARTPSALVGLQIEDAAGELNQANLPGQDQSHPNWRRRIGIDLNTLVAPGGELARLAAALASEGRGTTPRTSALAAPPPRATYRLQFHKEFTFDDAVKIVPYLAKLGISHVYSSPIHAARPGSVHGYDIVDHTRINPELGGDEGFRRLTDALKDHDLGLILDIVPNHMGVGGADNSWWLSVLEWGELSPFGRAFDIDWERLGANHKLIVPFLGERYGDALEKGDLKLTYDGQDGSFSVWHWEHRFPICPLSYPIVLDRALAALPTSMSGEHAEVLAISERLRAMNDETTLERRSNFPQECDALKERLACAVSASSELERGLMHAVALINGAVEVPESFGTLHRILEAQFYRLAHWRVAASDINYRRFFDINALAGIRVEDPEVFERSHDMIFRLVREGRIQGLRIDHIDGLADPESYVQALQSAVGPGFYIVVEKILEPGEHLRPWPIAGTTGYDILNQLDTVFVDGSKAERFEQIYREATGLEGRYGTLLREAKVTVLENSFASELEVITSDLKRLADSDRRTRDYTVYAIRRALVEIIVRFPVYRTYLSESEPAPEDRTILENTISAAKRYSALPDRTVHDFIFSALLDHSDTDLHARRDRDLIRRFRRRFQQMTGPVMAKSFEDTLFYRYVRLLSLNEVGGDPHHFGLPPKDFHRLAQERSRTWPHAMIATATHDTKRGEDARARLNVLSEMPDAWVDAVSRFRKLAALHLDPGGENRPDENDQYLILQAILGAWPVDLLEEGSEPDAVARFAQRMDGFVTKALREAKRHTSWVHVDETYEASALDLLRAVLKSESPFLKEFRPLARRLAFFGMLTSMARTVLKATLPGVPDIYQGTEMWDLSLVDPDNRRPVDYPTLYQALMSEESAASLIQHWQDGRIKQKVLATLLRDRCQSPNLYATGDYHALKAEGRLSDHILAFRRSCGNEHLVVAVPRLVSSLVHDETIPPADATWAGTNLILPAGQWQDVITNRTIHAGRNPTAVAELFGDLPFSVLRAQT</sequence>
<evidence type="ECO:0000256" key="5">
    <source>
        <dbReference type="ARBA" id="ARBA00022676"/>
    </source>
</evidence>
<dbReference type="EMBL" id="QQBB01000002">
    <property type="protein sequence ID" value="RDI61249.1"/>
    <property type="molecule type" value="Genomic_DNA"/>
</dbReference>
<reference evidence="12 13" key="1">
    <citation type="submission" date="2018-07" db="EMBL/GenBank/DDBJ databases">
        <title>Genomic Encyclopedia of Type Strains, Phase IV (KMG-IV): sequencing the most valuable type-strain genomes for metagenomic binning, comparative biology and taxonomic classification.</title>
        <authorList>
            <person name="Goeker M."/>
        </authorList>
    </citation>
    <scope>NUCLEOTIDE SEQUENCE [LARGE SCALE GENOMIC DNA]</scope>
    <source>
        <strain evidence="12 13">DSM 14364</strain>
    </source>
</reference>
<dbReference type="InterPro" id="IPR012767">
    <property type="entry name" value="Trehalose_TreY"/>
</dbReference>
<evidence type="ECO:0000256" key="9">
    <source>
        <dbReference type="ARBA" id="ARBA00031501"/>
    </source>
</evidence>
<evidence type="ECO:0000259" key="11">
    <source>
        <dbReference type="SMART" id="SM00642"/>
    </source>
</evidence>
<comment type="catalytic activity">
    <reaction evidence="1 10">
        <text>Transfers a segment of a (1-&gt;4)-alpha-D-glucan to a new position in an acceptor, which may be glucose or a (1-&gt;4)-alpha-D-glucan.</text>
        <dbReference type="EC" id="2.4.1.25"/>
    </reaction>
</comment>
<evidence type="ECO:0000256" key="8">
    <source>
        <dbReference type="ARBA" id="ARBA00031423"/>
    </source>
</evidence>
<gene>
    <name evidence="12" type="ORF">DES45_102644</name>
</gene>
<comment type="caution">
    <text evidence="12">The sequence shown here is derived from an EMBL/GenBank/DDBJ whole genome shotgun (WGS) entry which is preliminary data.</text>
</comment>
<accession>A0A370HRT5</accession>
<dbReference type="EC" id="2.4.1.25" evidence="3 10"/>
<dbReference type="Gene3D" id="3.20.20.80">
    <property type="entry name" value="Glycosidases"/>
    <property type="match status" value="5"/>
</dbReference>
<dbReference type="PANTHER" id="PTHR32438:SF5">
    <property type="entry name" value="4-ALPHA-GLUCANOTRANSFERASE DPE1, CHLOROPLASTIC_AMYLOPLASTIC"/>
    <property type="match status" value="1"/>
</dbReference>
<keyword evidence="6 10" id="KW-0808">Transferase</keyword>
<dbReference type="SMART" id="SM00642">
    <property type="entry name" value="Aamy"/>
    <property type="match status" value="1"/>
</dbReference>
<protein>
    <recommendedName>
        <fullName evidence="4 10">4-alpha-glucanotransferase</fullName>
        <ecNumber evidence="3 10">2.4.1.25</ecNumber>
    </recommendedName>
    <alternativeName>
        <fullName evidence="8 10">Amylomaltase</fullName>
    </alternativeName>
    <alternativeName>
        <fullName evidence="9 10">Disproportionating enzyme</fullName>
    </alternativeName>
</protein>
<dbReference type="InterPro" id="IPR006047">
    <property type="entry name" value="GH13_cat_dom"/>
</dbReference>
<dbReference type="NCBIfam" id="TIGR02401">
    <property type="entry name" value="trehalose_TreY"/>
    <property type="match status" value="1"/>
</dbReference>
<dbReference type="NCBIfam" id="TIGR00217">
    <property type="entry name" value="malQ"/>
    <property type="match status" value="1"/>
</dbReference>